<dbReference type="RefSeq" id="WP_110885479.1">
    <property type="nucleotide sequence ID" value="NZ_QJSX01000002.1"/>
</dbReference>
<dbReference type="Pfam" id="PF13649">
    <property type="entry name" value="Methyltransf_25"/>
    <property type="match status" value="1"/>
</dbReference>
<protein>
    <submittedName>
        <fullName evidence="2">Methyltransferase family protein</fullName>
    </submittedName>
</protein>
<feature type="domain" description="Methyltransferase" evidence="1">
    <location>
        <begin position="41"/>
        <end position="133"/>
    </location>
</feature>
<comment type="caution">
    <text evidence="2">The sequence shown here is derived from an EMBL/GenBank/DDBJ whole genome shotgun (WGS) entry which is preliminary data.</text>
</comment>
<dbReference type="InterPro" id="IPR041698">
    <property type="entry name" value="Methyltransf_25"/>
</dbReference>
<dbReference type="GO" id="GO:0032259">
    <property type="term" value="P:methylation"/>
    <property type="evidence" value="ECO:0007669"/>
    <property type="project" value="UniProtKB-KW"/>
</dbReference>
<organism evidence="2 3">
    <name type="scientific">Deinococcus yavapaiensis KR-236</name>
    <dbReference type="NCBI Taxonomy" id="694435"/>
    <lineage>
        <taxon>Bacteria</taxon>
        <taxon>Thermotogati</taxon>
        <taxon>Deinococcota</taxon>
        <taxon>Deinococci</taxon>
        <taxon>Deinococcales</taxon>
        <taxon>Deinococcaceae</taxon>
        <taxon>Deinococcus</taxon>
    </lineage>
</organism>
<dbReference type="CDD" id="cd02440">
    <property type="entry name" value="AdoMet_MTases"/>
    <property type="match status" value="1"/>
</dbReference>
<reference evidence="2 3" key="1">
    <citation type="submission" date="2018-06" db="EMBL/GenBank/DDBJ databases">
        <title>Genomic Encyclopedia of Type Strains, Phase IV (KMG-IV): sequencing the most valuable type-strain genomes for metagenomic binning, comparative biology and taxonomic classification.</title>
        <authorList>
            <person name="Goeker M."/>
        </authorList>
    </citation>
    <scope>NUCLEOTIDE SEQUENCE [LARGE SCALE GENOMIC DNA]</scope>
    <source>
        <strain evidence="2 3">DSM 18048</strain>
    </source>
</reference>
<gene>
    <name evidence="2" type="ORF">DES52_102324</name>
</gene>
<keyword evidence="3" id="KW-1185">Reference proteome</keyword>
<evidence type="ECO:0000259" key="1">
    <source>
        <dbReference type="Pfam" id="PF13649"/>
    </source>
</evidence>
<dbReference type="SUPFAM" id="SSF53335">
    <property type="entry name" value="S-adenosyl-L-methionine-dependent methyltransferases"/>
    <property type="match status" value="1"/>
</dbReference>
<evidence type="ECO:0000313" key="2">
    <source>
        <dbReference type="EMBL" id="PYE55957.1"/>
    </source>
</evidence>
<dbReference type="AlphaFoldDB" id="A0A318SSH2"/>
<proteinExistence type="predicted"/>
<dbReference type="OrthoDB" id="9811589at2"/>
<evidence type="ECO:0000313" key="3">
    <source>
        <dbReference type="Proteomes" id="UP000248326"/>
    </source>
</evidence>
<dbReference type="InterPro" id="IPR029063">
    <property type="entry name" value="SAM-dependent_MTases_sf"/>
</dbReference>
<dbReference type="Gene3D" id="3.40.50.150">
    <property type="entry name" value="Vaccinia Virus protein VP39"/>
    <property type="match status" value="1"/>
</dbReference>
<dbReference type="GO" id="GO:0008168">
    <property type="term" value="F:methyltransferase activity"/>
    <property type="evidence" value="ECO:0007669"/>
    <property type="project" value="UniProtKB-KW"/>
</dbReference>
<keyword evidence="2" id="KW-0808">Transferase</keyword>
<keyword evidence="2" id="KW-0489">Methyltransferase</keyword>
<sequence length="199" mass="22179">MPRTDGWRAYYEAVKNGPPRATLVKALALFEAHGEQGGFAVDLGCGVGNDAVALLEHGWRVLAVDAEPEALMFVRERVPNQRAEHLETRIARFQDFDFPPARLVNASLSLPFCDDADFPAVWRRLTASVERGGRFAGHLFGVRDSWANSGNGNFHTLEGVQKLLDAFDVEFLDEQEYDGQTATGTPKHWHVFSIVARRL</sequence>
<dbReference type="EMBL" id="QJSX01000002">
    <property type="protein sequence ID" value="PYE55957.1"/>
    <property type="molecule type" value="Genomic_DNA"/>
</dbReference>
<accession>A0A318SSH2</accession>
<name>A0A318SSH2_9DEIO</name>
<dbReference type="Proteomes" id="UP000248326">
    <property type="component" value="Unassembled WGS sequence"/>
</dbReference>